<dbReference type="EMBL" id="AWUE01017529">
    <property type="protein sequence ID" value="OMO86703.1"/>
    <property type="molecule type" value="Genomic_DNA"/>
</dbReference>
<evidence type="ECO:0000313" key="1">
    <source>
        <dbReference type="EMBL" id="OMO86703.1"/>
    </source>
</evidence>
<evidence type="ECO:0000313" key="2">
    <source>
        <dbReference type="Proteomes" id="UP000187203"/>
    </source>
</evidence>
<accession>A0A1R3IVW4</accession>
<proteinExistence type="predicted"/>
<dbReference type="Proteomes" id="UP000187203">
    <property type="component" value="Unassembled WGS sequence"/>
</dbReference>
<sequence>MGYEYSSKGAFKYNQVSKQSSFTRKDASDRSIIIHLFFWQQVTNSV</sequence>
<organism evidence="1 2">
    <name type="scientific">Corchorus olitorius</name>
    <dbReference type="NCBI Taxonomy" id="93759"/>
    <lineage>
        <taxon>Eukaryota</taxon>
        <taxon>Viridiplantae</taxon>
        <taxon>Streptophyta</taxon>
        <taxon>Embryophyta</taxon>
        <taxon>Tracheophyta</taxon>
        <taxon>Spermatophyta</taxon>
        <taxon>Magnoliopsida</taxon>
        <taxon>eudicotyledons</taxon>
        <taxon>Gunneridae</taxon>
        <taxon>Pentapetalae</taxon>
        <taxon>rosids</taxon>
        <taxon>malvids</taxon>
        <taxon>Malvales</taxon>
        <taxon>Malvaceae</taxon>
        <taxon>Grewioideae</taxon>
        <taxon>Apeibeae</taxon>
        <taxon>Corchorus</taxon>
    </lineage>
</organism>
<name>A0A1R3IVW4_9ROSI</name>
<keyword evidence="2" id="KW-1185">Reference proteome</keyword>
<gene>
    <name evidence="1" type="ORF">COLO4_20960</name>
</gene>
<protein>
    <submittedName>
        <fullName evidence="1">Heavy metal ATPase</fullName>
    </submittedName>
</protein>
<comment type="caution">
    <text evidence="1">The sequence shown here is derived from an EMBL/GenBank/DDBJ whole genome shotgun (WGS) entry which is preliminary data.</text>
</comment>
<dbReference type="AlphaFoldDB" id="A0A1R3IVW4"/>
<reference evidence="2" key="1">
    <citation type="submission" date="2013-09" db="EMBL/GenBank/DDBJ databases">
        <title>Corchorus olitorius genome sequencing.</title>
        <authorList>
            <person name="Alam M."/>
            <person name="Haque M.S."/>
            <person name="Islam M.S."/>
            <person name="Emdad E.M."/>
            <person name="Islam M.M."/>
            <person name="Ahmed B."/>
            <person name="Halim A."/>
            <person name="Hossen Q.M.M."/>
            <person name="Hossain M.Z."/>
            <person name="Ahmed R."/>
            <person name="Khan M.M."/>
            <person name="Islam R."/>
            <person name="Rashid M.M."/>
            <person name="Khan S.A."/>
            <person name="Rahman M.S."/>
            <person name="Alam M."/>
            <person name="Yahiya A.S."/>
            <person name="Khan M.S."/>
            <person name="Azam M.S."/>
            <person name="Haque T."/>
            <person name="Lashkar M.Z.H."/>
            <person name="Akhand A.I."/>
            <person name="Morshed G."/>
            <person name="Roy S."/>
            <person name="Uddin K.S."/>
            <person name="Rabeya T."/>
            <person name="Hossain A.S."/>
            <person name="Chowdhury A."/>
            <person name="Snigdha A.R."/>
            <person name="Mortoza M.S."/>
            <person name="Matin S.A."/>
            <person name="Hoque S.M.E."/>
            <person name="Islam M.K."/>
            <person name="Roy D.K."/>
            <person name="Haider R."/>
            <person name="Moosa M.M."/>
            <person name="Elias S.M."/>
            <person name="Hasan A.M."/>
            <person name="Jahan S."/>
            <person name="Shafiuddin M."/>
            <person name="Mahmood N."/>
            <person name="Shommy N.S."/>
        </authorList>
    </citation>
    <scope>NUCLEOTIDE SEQUENCE [LARGE SCALE GENOMIC DNA]</scope>
    <source>
        <strain evidence="2">cv. O-4</strain>
    </source>
</reference>